<reference evidence="2 3" key="1">
    <citation type="submission" date="2017-03" db="EMBL/GenBank/DDBJ databases">
        <title>Foreign affairs: Plasmid Transfer between Roseobacters and Rhizobia.</title>
        <authorList>
            <person name="Bartling P."/>
            <person name="Bunk B."/>
            <person name="Overmann J."/>
            <person name="Brinkmann H."/>
            <person name="Petersen J."/>
        </authorList>
    </citation>
    <scope>NUCLEOTIDE SEQUENCE [LARGE SCALE GENOMIC DNA]</scope>
    <source>
        <strain evidence="2 3">MACL11</strain>
    </source>
</reference>
<dbReference type="InterPro" id="IPR007345">
    <property type="entry name" value="Polysacch_pyruvyl_Trfase"/>
</dbReference>
<keyword evidence="3" id="KW-1185">Reference proteome</keyword>
<protein>
    <submittedName>
        <fullName evidence="2">Colanic acid biosynthesis protein</fullName>
    </submittedName>
</protein>
<dbReference type="PANTHER" id="PTHR36836">
    <property type="entry name" value="COLANIC ACID BIOSYNTHESIS PROTEIN WCAK"/>
    <property type="match status" value="1"/>
</dbReference>
<proteinExistence type="predicted"/>
<dbReference type="EMBL" id="CP020330">
    <property type="protein sequence ID" value="AQZ51041.1"/>
    <property type="molecule type" value="Genomic_DNA"/>
</dbReference>
<organism evidence="2 3">
    <name type="scientific">Martelella mediterranea DSM 17316</name>
    <dbReference type="NCBI Taxonomy" id="1122214"/>
    <lineage>
        <taxon>Bacteria</taxon>
        <taxon>Pseudomonadati</taxon>
        <taxon>Pseudomonadota</taxon>
        <taxon>Alphaproteobacteria</taxon>
        <taxon>Hyphomicrobiales</taxon>
        <taxon>Aurantimonadaceae</taxon>
        <taxon>Martelella</taxon>
    </lineage>
</organism>
<name>A0A1U9Z020_9HYPH</name>
<feature type="domain" description="Polysaccharide pyruvyl transferase" evidence="1">
    <location>
        <begin position="13"/>
        <end position="328"/>
    </location>
</feature>
<evidence type="ECO:0000313" key="3">
    <source>
        <dbReference type="Proteomes" id="UP000191135"/>
    </source>
</evidence>
<dbReference type="eggNOG" id="COG2327">
    <property type="taxonomic scope" value="Bacteria"/>
</dbReference>
<dbReference type="RefSeq" id="WP_018066152.1">
    <property type="nucleotide sequence ID" value="NZ_AQWH01000020.1"/>
</dbReference>
<evidence type="ECO:0000313" key="2">
    <source>
        <dbReference type="EMBL" id="AQZ51041.1"/>
    </source>
</evidence>
<dbReference type="KEGG" id="mmed:Mame_01694"/>
<dbReference type="STRING" id="1122214.Mame_01694"/>
<dbReference type="AlphaFoldDB" id="A0A1U9Z020"/>
<dbReference type="Proteomes" id="UP000191135">
    <property type="component" value="Chromosome"/>
</dbReference>
<evidence type="ECO:0000259" key="1">
    <source>
        <dbReference type="Pfam" id="PF04230"/>
    </source>
</evidence>
<dbReference type="OrthoDB" id="1814359at2"/>
<dbReference type="PANTHER" id="PTHR36836:SF1">
    <property type="entry name" value="COLANIC ACID BIOSYNTHESIS PROTEIN WCAK"/>
    <property type="match status" value="1"/>
</dbReference>
<accession>A0A1U9Z020</accession>
<dbReference type="Pfam" id="PF04230">
    <property type="entry name" value="PS_pyruv_trans"/>
    <property type="match status" value="1"/>
</dbReference>
<gene>
    <name evidence="2" type="ORF">Mame_01694</name>
</gene>
<sequence length="395" mass="44089">MKIFFAGQQTLANRGCEALVVSTLEMLTEARPDTTFIIPSTDIARDSAAMSKYGFNNYTFVPAPEITPAIRVWNRLMRYFPALASVWVPEKMHWDAETLEQLLSSDRVLHIGGDTYSYDYSYAGLISNTAQIERIARMGKHQEIWCATVGPFDSCPQLERRVLDKFRKLNRITVREIESRDYLVSNGVPAVLVADPAFNLKPQANDLYVPKPGQKRIVVNISPYIYRKTTAEAVEPALQTFVKKRIGEGYRIVLVSHVNTATSSDTAVIRNVFQDILDNENVDFVPEELTAAQFKGVVAGADFVVASRTHVTIAGFSSATPVLSIAYSAKAPRLNRFLFGHEAFLINAWDITTDDLEKTFQQVAGAQDEIRATLSEKGAALRATFRSLCESVFKE</sequence>